<reference evidence="2" key="1">
    <citation type="submission" date="2011-08" db="EMBL/GenBank/DDBJ databases">
        <authorList>
            <person name="Rombauts S."/>
        </authorList>
    </citation>
    <scope>NUCLEOTIDE SEQUENCE</scope>
    <source>
        <strain evidence="2">London</strain>
    </source>
</reference>
<dbReference type="EMBL" id="CAEY01000818">
    <property type="status" value="NOT_ANNOTATED_CDS"/>
    <property type="molecule type" value="Genomic_DNA"/>
</dbReference>
<reference evidence="1" key="2">
    <citation type="submission" date="2016-04" db="UniProtKB">
        <authorList>
            <consortium name="EnsemblMetazoa"/>
        </authorList>
    </citation>
    <scope>IDENTIFICATION</scope>
</reference>
<protein>
    <submittedName>
        <fullName evidence="1">Uncharacterized protein</fullName>
    </submittedName>
</protein>
<keyword evidence="2" id="KW-1185">Reference proteome</keyword>
<evidence type="ECO:0000313" key="1">
    <source>
        <dbReference type="EnsemblMetazoa" id="tetur02g15515.1"/>
    </source>
</evidence>
<dbReference type="Proteomes" id="UP000015104">
    <property type="component" value="Unassembled WGS sequence"/>
</dbReference>
<organism evidence="1 2">
    <name type="scientific">Tetranychus urticae</name>
    <name type="common">Two-spotted spider mite</name>
    <dbReference type="NCBI Taxonomy" id="32264"/>
    <lineage>
        <taxon>Eukaryota</taxon>
        <taxon>Metazoa</taxon>
        <taxon>Ecdysozoa</taxon>
        <taxon>Arthropoda</taxon>
        <taxon>Chelicerata</taxon>
        <taxon>Arachnida</taxon>
        <taxon>Acari</taxon>
        <taxon>Acariformes</taxon>
        <taxon>Trombidiformes</taxon>
        <taxon>Prostigmata</taxon>
        <taxon>Eleutherengona</taxon>
        <taxon>Raphignathae</taxon>
        <taxon>Tetranychoidea</taxon>
        <taxon>Tetranychidae</taxon>
        <taxon>Tetranychus</taxon>
    </lineage>
</organism>
<accession>A0A158P4F5</accession>
<proteinExistence type="predicted"/>
<sequence>MVKYNLRMRRPKHLTRERGPYSKKLIWMMEHMDHPSGLLYGQSRRTFIAWLEKLRDHQIVANGLADLIAEVKKHIKTMKQNEFINLKEYWPLRMALLEFYLYFKDTI</sequence>
<evidence type="ECO:0000313" key="2">
    <source>
        <dbReference type="Proteomes" id="UP000015104"/>
    </source>
</evidence>
<dbReference type="EnsemblMetazoa" id="tetur02g15515.1">
    <property type="protein sequence ID" value="tetur02g15515.1"/>
    <property type="gene ID" value="tetur02g15515"/>
</dbReference>
<name>A0A158P4F5_TETUR</name>
<dbReference type="AlphaFoldDB" id="A0A158P4F5"/>